<dbReference type="OrthoDB" id="9972602at2"/>
<dbReference type="KEGG" id="ptaw:DW352_03455"/>
<evidence type="ECO:0000313" key="2">
    <source>
        <dbReference type="Proteomes" id="UP000254889"/>
    </source>
</evidence>
<protein>
    <submittedName>
        <fullName evidence="1">Uncharacterized protein</fullName>
    </submittedName>
</protein>
<dbReference type="Proteomes" id="UP000254889">
    <property type="component" value="Chromosome"/>
</dbReference>
<accession>A0A345ZRV8</accession>
<proteinExistence type="predicted"/>
<organism evidence="1 2">
    <name type="scientific">Pseudolabrys taiwanensis</name>
    <dbReference type="NCBI Taxonomy" id="331696"/>
    <lineage>
        <taxon>Bacteria</taxon>
        <taxon>Pseudomonadati</taxon>
        <taxon>Pseudomonadota</taxon>
        <taxon>Alphaproteobacteria</taxon>
        <taxon>Hyphomicrobiales</taxon>
        <taxon>Xanthobacteraceae</taxon>
        <taxon>Pseudolabrys</taxon>
    </lineage>
</organism>
<dbReference type="AlphaFoldDB" id="A0A345ZRV8"/>
<sequence>MSPAGSNHFVVRAHDYDLWQVVVVAKDREDALAKAKSMYATDGFGNTDAFVHFDRSIDWEAFELVPEVVR</sequence>
<dbReference type="EMBL" id="CP031417">
    <property type="protein sequence ID" value="AXK79655.1"/>
    <property type="molecule type" value="Genomic_DNA"/>
</dbReference>
<name>A0A345ZRV8_9HYPH</name>
<gene>
    <name evidence="1" type="ORF">DW352_03455</name>
</gene>
<keyword evidence="2" id="KW-1185">Reference proteome</keyword>
<evidence type="ECO:0000313" key="1">
    <source>
        <dbReference type="EMBL" id="AXK79655.1"/>
    </source>
</evidence>
<reference evidence="1 2" key="1">
    <citation type="submission" date="2018-07" db="EMBL/GenBank/DDBJ databases">
        <authorList>
            <person name="Quirk P.G."/>
            <person name="Krulwich T.A."/>
        </authorList>
    </citation>
    <scope>NUCLEOTIDE SEQUENCE [LARGE SCALE GENOMIC DNA]</scope>
    <source>
        <strain evidence="1 2">CC-BB4</strain>
    </source>
</reference>
<dbReference type="RefSeq" id="WP_115688561.1">
    <property type="nucleotide sequence ID" value="NZ_CP031417.1"/>
</dbReference>